<feature type="domain" description="GIY-YIG" evidence="2">
    <location>
        <begin position="10"/>
        <end position="87"/>
    </location>
</feature>
<protein>
    <submittedName>
        <fullName evidence="3">GIY-YIG nuclease family protein</fullName>
    </submittedName>
</protein>
<dbReference type="Proteomes" id="UP001147830">
    <property type="component" value="Unassembled WGS sequence"/>
</dbReference>
<comment type="similarity">
    <text evidence="1">Belongs to the UPF0213 family.</text>
</comment>
<evidence type="ECO:0000313" key="4">
    <source>
        <dbReference type="Proteomes" id="UP001147830"/>
    </source>
</evidence>
<keyword evidence="4" id="KW-1185">Reference proteome</keyword>
<evidence type="ECO:0000313" key="3">
    <source>
        <dbReference type="EMBL" id="MCT7358224.1"/>
    </source>
</evidence>
<dbReference type="Pfam" id="PF01541">
    <property type="entry name" value="GIY-YIG"/>
    <property type="match status" value="1"/>
</dbReference>
<dbReference type="Gene3D" id="3.40.1440.10">
    <property type="entry name" value="GIY-YIG endonuclease"/>
    <property type="match status" value="1"/>
</dbReference>
<reference evidence="3" key="1">
    <citation type="journal article" date="2022" name="Front. Microbiol.">
        <title>Genome-based taxonomic rearrangement of Oceanobacter-related bacteria including the description of Thalassolituus hydrocarbonoclasticus sp. nov. and Thalassolituus pacificus sp. nov. and emended description of the genus Thalassolituus.</title>
        <authorList>
            <person name="Dong C."/>
            <person name="Wei L."/>
            <person name="Wang J."/>
            <person name="Lai Q."/>
            <person name="Huang Z."/>
            <person name="Shao Z."/>
        </authorList>
    </citation>
    <scope>NUCLEOTIDE SEQUENCE</scope>
    <source>
        <strain evidence="3">59MF3M-4</strain>
    </source>
</reference>
<dbReference type="InterPro" id="IPR050190">
    <property type="entry name" value="UPF0213_domain"/>
</dbReference>
<gene>
    <name evidence="3" type="ORF">NYR02_04205</name>
</gene>
<dbReference type="InterPro" id="IPR000305">
    <property type="entry name" value="GIY-YIG_endonuc"/>
</dbReference>
<organism evidence="3 4">
    <name type="scientific">Thalassolituus pacificus</name>
    <dbReference type="NCBI Taxonomy" id="2975440"/>
    <lineage>
        <taxon>Bacteria</taxon>
        <taxon>Pseudomonadati</taxon>
        <taxon>Pseudomonadota</taxon>
        <taxon>Gammaproteobacteria</taxon>
        <taxon>Oceanospirillales</taxon>
        <taxon>Oceanospirillaceae</taxon>
        <taxon>Thalassolituus</taxon>
    </lineage>
</organism>
<name>A0A9X2WD48_9GAMM</name>
<dbReference type="EMBL" id="JAOANI010000012">
    <property type="protein sequence ID" value="MCT7358224.1"/>
    <property type="molecule type" value="Genomic_DNA"/>
</dbReference>
<dbReference type="SUPFAM" id="SSF82771">
    <property type="entry name" value="GIY-YIG endonuclease"/>
    <property type="match status" value="1"/>
</dbReference>
<dbReference type="PROSITE" id="PS50164">
    <property type="entry name" value="GIY_YIG"/>
    <property type="match status" value="1"/>
</dbReference>
<reference evidence="3" key="2">
    <citation type="submission" date="2022-08" db="EMBL/GenBank/DDBJ databases">
        <authorList>
            <person name="Dong C."/>
        </authorList>
    </citation>
    <scope>NUCLEOTIDE SEQUENCE</scope>
    <source>
        <strain evidence="3">59MF3M-4</strain>
    </source>
</reference>
<proteinExistence type="inferred from homology"/>
<dbReference type="CDD" id="cd10456">
    <property type="entry name" value="GIY-YIG_UPF0213"/>
    <property type="match status" value="1"/>
</dbReference>
<accession>A0A9X2WD48</accession>
<dbReference type="PANTHER" id="PTHR34477">
    <property type="entry name" value="UPF0213 PROTEIN YHBQ"/>
    <property type="match status" value="1"/>
</dbReference>
<dbReference type="RefSeq" id="WP_260975144.1">
    <property type="nucleotide sequence ID" value="NZ_JAOANI010000012.1"/>
</dbReference>
<dbReference type="AlphaFoldDB" id="A0A9X2WD48"/>
<evidence type="ECO:0000259" key="2">
    <source>
        <dbReference type="PROSITE" id="PS50164"/>
    </source>
</evidence>
<dbReference type="InterPro" id="IPR035901">
    <property type="entry name" value="GIY-YIG_endonuc_sf"/>
</dbReference>
<evidence type="ECO:0000256" key="1">
    <source>
        <dbReference type="ARBA" id="ARBA00007435"/>
    </source>
</evidence>
<dbReference type="PANTHER" id="PTHR34477:SF1">
    <property type="entry name" value="UPF0213 PROTEIN YHBQ"/>
    <property type="match status" value="1"/>
</dbReference>
<sequence length="96" mass="10616">MSLSPLDSDSNWNLYLVRMASGQLYCGISTDVERRFAEHCANGAKTARALRGRGPLTLVYQTAVGAHGDALRAEMRVKKLPKTEKEKLVRGERSLP</sequence>
<comment type="caution">
    <text evidence="3">The sequence shown here is derived from an EMBL/GenBank/DDBJ whole genome shotgun (WGS) entry which is preliminary data.</text>
</comment>